<accession>A0A8R1YYU4</accession>
<keyword evidence="2" id="KW-1185">Reference proteome</keyword>
<evidence type="ECO:0000313" key="2">
    <source>
        <dbReference type="Proteomes" id="UP000005239"/>
    </source>
</evidence>
<name>A0A2A6B6R1_PRIPA</name>
<protein>
    <submittedName>
        <fullName evidence="1">Uncharacterized protein</fullName>
    </submittedName>
</protein>
<organism evidence="1 2">
    <name type="scientific">Pristionchus pacificus</name>
    <name type="common">Parasitic nematode worm</name>
    <dbReference type="NCBI Taxonomy" id="54126"/>
    <lineage>
        <taxon>Eukaryota</taxon>
        <taxon>Metazoa</taxon>
        <taxon>Ecdysozoa</taxon>
        <taxon>Nematoda</taxon>
        <taxon>Chromadorea</taxon>
        <taxon>Rhabditida</taxon>
        <taxon>Rhabditina</taxon>
        <taxon>Diplogasteromorpha</taxon>
        <taxon>Diplogasteroidea</taxon>
        <taxon>Neodiplogasteridae</taxon>
        <taxon>Pristionchus</taxon>
    </lineage>
</organism>
<proteinExistence type="predicted"/>
<sequence>MTTVIPEPTDVPPLDVLRAPEQGVAVGLEEPPLLVPAIRRSPSTMGTARSRRTRERAMRVASSGIRRPVGAPPAHVSDE</sequence>
<dbReference type="Proteomes" id="UP000005239">
    <property type="component" value="Unassembled WGS sequence"/>
</dbReference>
<dbReference type="EnsemblMetazoa" id="PPA43826.1">
    <property type="protein sequence ID" value="PPA43826.1"/>
    <property type="gene ID" value="WBGene00282195"/>
</dbReference>
<accession>A0A2A6B6R1</accession>
<gene>
    <name evidence="1" type="primary">WBGene00282195</name>
</gene>
<evidence type="ECO:0000313" key="1">
    <source>
        <dbReference type="EnsemblMetazoa" id="PPA43826.1"/>
    </source>
</evidence>
<reference evidence="1" key="2">
    <citation type="submission" date="2022-06" db="UniProtKB">
        <authorList>
            <consortium name="EnsemblMetazoa"/>
        </authorList>
    </citation>
    <scope>IDENTIFICATION</scope>
    <source>
        <strain evidence="1">PS312</strain>
    </source>
</reference>
<reference evidence="2" key="1">
    <citation type="journal article" date="2008" name="Nat. Genet.">
        <title>The Pristionchus pacificus genome provides a unique perspective on nematode lifestyle and parasitism.</title>
        <authorList>
            <person name="Dieterich C."/>
            <person name="Clifton S.W."/>
            <person name="Schuster L.N."/>
            <person name="Chinwalla A."/>
            <person name="Delehaunty K."/>
            <person name="Dinkelacker I."/>
            <person name="Fulton L."/>
            <person name="Fulton R."/>
            <person name="Godfrey J."/>
            <person name="Minx P."/>
            <person name="Mitreva M."/>
            <person name="Roeseler W."/>
            <person name="Tian H."/>
            <person name="Witte H."/>
            <person name="Yang S.P."/>
            <person name="Wilson R.K."/>
            <person name="Sommer R.J."/>
        </authorList>
    </citation>
    <scope>NUCLEOTIDE SEQUENCE [LARGE SCALE GENOMIC DNA]</scope>
    <source>
        <strain evidence="2">PS312</strain>
    </source>
</reference>
<dbReference type="AlphaFoldDB" id="A0A2A6B6R1"/>